<proteinExistence type="predicted"/>
<dbReference type="Pfam" id="PF00171">
    <property type="entry name" value="Aldedh"/>
    <property type="match status" value="1"/>
</dbReference>
<dbReference type="GO" id="GO:0006574">
    <property type="term" value="P:L-valine catabolic process"/>
    <property type="evidence" value="ECO:0007669"/>
    <property type="project" value="TreeGrafter"/>
</dbReference>
<dbReference type="Gene3D" id="3.40.309.10">
    <property type="entry name" value="Aldehyde Dehydrogenase, Chain A, domain 2"/>
    <property type="match status" value="1"/>
</dbReference>
<gene>
    <name evidence="3" type="ORF">HRJ53_17685</name>
</gene>
<dbReference type="AlphaFoldDB" id="A0A7V8NSU3"/>
<dbReference type="GO" id="GO:0006210">
    <property type="term" value="P:thymine catabolic process"/>
    <property type="evidence" value="ECO:0007669"/>
    <property type="project" value="TreeGrafter"/>
</dbReference>
<evidence type="ECO:0000313" key="3">
    <source>
        <dbReference type="EMBL" id="MBA0086816.1"/>
    </source>
</evidence>
<evidence type="ECO:0000313" key="4">
    <source>
        <dbReference type="Proteomes" id="UP000567293"/>
    </source>
</evidence>
<dbReference type="Gene3D" id="3.40.605.10">
    <property type="entry name" value="Aldehyde Dehydrogenase, Chain A, domain 1"/>
    <property type="match status" value="1"/>
</dbReference>
<protein>
    <submittedName>
        <fullName evidence="3">Aldehyde dehydrogenase family protein</fullName>
    </submittedName>
</protein>
<name>A0A7V8NSU3_9BACT</name>
<feature type="non-terminal residue" evidence="3">
    <location>
        <position position="1"/>
    </location>
</feature>
<dbReference type="InterPro" id="IPR016163">
    <property type="entry name" value="Ald_DH_C"/>
</dbReference>
<dbReference type="InterPro" id="IPR015590">
    <property type="entry name" value="Aldehyde_DH_dom"/>
</dbReference>
<dbReference type="FunFam" id="3.40.309.10:FF:000002">
    <property type="entry name" value="Methylmalonate-semialdehyde dehydrogenase (Acylating)"/>
    <property type="match status" value="1"/>
</dbReference>
<dbReference type="InterPro" id="IPR016161">
    <property type="entry name" value="Ald_DH/histidinol_DH"/>
</dbReference>
<sequence length="207" mass="22265">AVSVAVTIGEAQKTFRDSIAVAATKIRVGNGLDAGVQMGPVISKESKRRIESLINAGVGEGAKPILDGRGTRILKYEAGNFLTPTILDGLPSTSQLAHTEIFGPVLSLIHANSVDEAMEFLGRSPYGNQASLFTTSGSAARKFRYEAPAGNIGINIGVAAPMAYFPFSGWKQSFFGILHGQGRDAVEFFTESKIVIERWSRQETRKF</sequence>
<keyword evidence="4" id="KW-1185">Reference proteome</keyword>
<feature type="domain" description="Aldehyde dehydrogenase" evidence="2">
    <location>
        <begin position="11"/>
        <end position="195"/>
    </location>
</feature>
<dbReference type="EMBL" id="JACDQQ010001689">
    <property type="protein sequence ID" value="MBA0086816.1"/>
    <property type="molecule type" value="Genomic_DNA"/>
</dbReference>
<organism evidence="3 4">
    <name type="scientific">Candidatus Acidiferrum panamense</name>
    <dbReference type="NCBI Taxonomy" id="2741543"/>
    <lineage>
        <taxon>Bacteria</taxon>
        <taxon>Pseudomonadati</taxon>
        <taxon>Acidobacteriota</taxon>
        <taxon>Terriglobia</taxon>
        <taxon>Candidatus Acidiferrales</taxon>
        <taxon>Candidatus Acidiferrum</taxon>
    </lineage>
</organism>
<dbReference type="SUPFAM" id="SSF53720">
    <property type="entry name" value="ALDH-like"/>
    <property type="match status" value="1"/>
</dbReference>
<comment type="caution">
    <text evidence="3">The sequence shown here is derived from an EMBL/GenBank/DDBJ whole genome shotgun (WGS) entry which is preliminary data.</text>
</comment>
<keyword evidence="1" id="KW-0560">Oxidoreductase</keyword>
<dbReference type="Proteomes" id="UP000567293">
    <property type="component" value="Unassembled WGS sequence"/>
</dbReference>
<dbReference type="InterPro" id="IPR010061">
    <property type="entry name" value="MeMal-semiAld_DH"/>
</dbReference>
<dbReference type="PANTHER" id="PTHR43866">
    <property type="entry name" value="MALONATE-SEMIALDEHYDE DEHYDROGENASE"/>
    <property type="match status" value="1"/>
</dbReference>
<dbReference type="GO" id="GO:0004491">
    <property type="term" value="F:methylmalonate-semialdehyde dehydrogenase (acylating, NAD) activity"/>
    <property type="evidence" value="ECO:0007669"/>
    <property type="project" value="InterPro"/>
</dbReference>
<dbReference type="PANTHER" id="PTHR43866:SF4">
    <property type="entry name" value="MALONATE-SEMIALDEHYDE DEHYDROGENASE"/>
    <property type="match status" value="1"/>
</dbReference>
<evidence type="ECO:0000256" key="1">
    <source>
        <dbReference type="ARBA" id="ARBA00023002"/>
    </source>
</evidence>
<evidence type="ECO:0000259" key="2">
    <source>
        <dbReference type="Pfam" id="PF00171"/>
    </source>
</evidence>
<accession>A0A7V8NSU3</accession>
<reference evidence="3" key="1">
    <citation type="submission" date="2020-06" db="EMBL/GenBank/DDBJ databases">
        <title>Legume-microbial interactions unlock mineral nutrients during tropical forest succession.</title>
        <authorList>
            <person name="Epihov D.Z."/>
        </authorList>
    </citation>
    <scope>NUCLEOTIDE SEQUENCE [LARGE SCALE GENOMIC DNA]</scope>
    <source>
        <strain evidence="3">Pan2503</strain>
    </source>
</reference>
<dbReference type="InterPro" id="IPR016162">
    <property type="entry name" value="Ald_DH_N"/>
</dbReference>